<evidence type="ECO:0000259" key="3">
    <source>
        <dbReference type="Pfam" id="PF11722"/>
    </source>
</evidence>
<keyword evidence="5" id="KW-1185">Reference proteome</keyword>
<keyword evidence="1" id="KW-0949">S-adenosyl-L-methionine</keyword>
<organism evidence="4 5">
    <name type="scientific">Molorchus minor</name>
    <dbReference type="NCBI Taxonomy" id="1323400"/>
    <lineage>
        <taxon>Eukaryota</taxon>
        <taxon>Metazoa</taxon>
        <taxon>Ecdysozoa</taxon>
        <taxon>Arthropoda</taxon>
        <taxon>Hexapoda</taxon>
        <taxon>Insecta</taxon>
        <taxon>Pterygota</taxon>
        <taxon>Neoptera</taxon>
        <taxon>Endopterygota</taxon>
        <taxon>Coleoptera</taxon>
        <taxon>Polyphaga</taxon>
        <taxon>Cucujiformia</taxon>
        <taxon>Chrysomeloidea</taxon>
        <taxon>Cerambycidae</taxon>
        <taxon>Lamiinae</taxon>
        <taxon>Monochamini</taxon>
        <taxon>Molorchus</taxon>
    </lineage>
</organism>
<feature type="domain" description="Zinc finger CCCH-type TRM13" evidence="3">
    <location>
        <begin position="7"/>
        <end position="34"/>
    </location>
</feature>
<proteinExistence type="inferred from homology"/>
<dbReference type="Proteomes" id="UP001162164">
    <property type="component" value="Unassembled WGS sequence"/>
</dbReference>
<evidence type="ECO:0000259" key="2">
    <source>
        <dbReference type="Pfam" id="PF05206"/>
    </source>
</evidence>
<gene>
    <name evidence="4" type="ORF">NQ317_005512</name>
</gene>
<feature type="domain" description="Methyltransferase TRM13" evidence="2">
    <location>
        <begin position="160"/>
        <end position="407"/>
    </location>
</feature>
<dbReference type="EMBL" id="JAPWTJ010002119">
    <property type="protein sequence ID" value="KAJ8967841.1"/>
    <property type="molecule type" value="Genomic_DNA"/>
</dbReference>
<dbReference type="Pfam" id="PF05206">
    <property type="entry name" value="TRM13"/>
    <property type="match status" value="1"/>
</dbReference>
<comment type="catalytic activity">
    <reaction evidence="1">
        <text>adenosine(4) in tRNA(His) + S-adenosyl-L-methionine = 2'-O-methyladenosine(4) in tRNA(His) + S-adenosyl-L-homocysteine + H(+)</text>
        <dbReference type="Rhea" id="RHEA:43196"/>
        <dbReference type="Rhea" id="RHEA-COMP:10401"/>
        <dbReference type="Rhea" id="RHEA-COMP:10402"/>
        <dbReference type="ChEBI" id="CHEBI:15378"/>
        <dbReference type="ChEBI" id="CHEBI:57856"/>
        <dbReference type="ChEBI" id="CHEBI:59789"/>
        <dbReference type="ChEBI" id="CHEBI:74411"/>
        <dbReference type="ChEBI" id="CHEBI:74477"/>
        <dbReference type="EC" id="2.1.1.225"/>
    </reaction>
</comment>
<sequence length="409" mass="46751">MADNIPRCNHFVLRKKRYCKMSVKKGQQYCGEHQIASGTPNQLLIPQKSELCALWIENNIVTCYAHNLEKHLKICNSRETTPEAFISKGINSGDDNNTDNTYNLLSTYSVFDIKNTVSKVNQIYKRFIEGKISKKILSHKLIEEEMSKPEYGDNTKKHLKQASAILQLLNEYDMIKPKTCYIEFGAGRGQLSYWISKATESNTGSTVLLIERASPKHKRDNKLAKTIDQVQRIRADIADLILDKVNAIGKTENIVGVTKHLCGEATDLALRCLGNIRENKDKLQGVIFSFCCHHRCRWIPYTGREFFEENQLSKDNFNIMCNMASWATCGTGLSRQKQASNEAERSKQNERDIEIGLNKEQKEDIGRKSKNIINWGRLVYLEKLGFKCALHYYVESTISLENVCVVAHR</sequence>
<keyword evidence="1" id="KW-0863">Zinc-finger</keyword>
<keyword evidence="1" id="KW-0862">Zinc</keyword>
<reference evidence="4" key="1">
    <citation type="journal article" date="2023" name="Insect Mol. Biol.">
        <title>Genome sequencing provides insights into the evolution of gene families encoding plant cell wall-degrading enzymes in longhorned beetles.</title>
        <authorList>
            <person name="Shin N.R."/>
            <person name="Okamura Y."/>
            <person name="Kirsch R."/>
            <person name="Pauchet Y."/>
        </authorList>
    </citation>
    <scope>NUCLEOTIDE SEQUENCE</scope>
    <source>
        <strain evidence="4">MMC_N1</strain>
    </source>
</reference>
<comment type="caution">
    <text evidence="4">The sequence shown here is derived from an EMBL/GenBank/DDBJ whole genome shotgun (WGS) entry which is preliminary data.</text>
</comment>
<dbReference type="InterPro" id="IPR007871">
    <property type="entry name" value="Methyltransferase_TRM13"/>
</dbReference>
<dbReference type="Pfam" id="PF11722">
    <property type="entry name" value="zf-TRM13_CCCH"/>
    <property type="match status" value="1"/>
</dbReference>
<comment type="function">
    <text evidence="1">tRNA methylase which 2'-O-methylates cytidine(4) in tRNA(Pro) and tRNA(Gly)(GCC), and adenosine(4) in tRNA(His).</text>
</comment>
<dbReference type="EC" id="2.1.1.225" evidence="1"/>
<name>A0ABQ9IXB8_9CUCU</name>
<dbReference type="InterPro" id="IPR021721">
    <property type="entry name" value="Znf_CCCH-type_TRM13"/>
</dbReference>
<dbReference type="InterPro" id="IPR039044">
    <property type="entry name" value="Trm13"/>
</dbReference>
<evidence type="ECO:0000313" key="4">
    <source>
        <dbReference type="EMBL" id="KAJ8967841.1"/>
    </source>
</evidence>
<dbReference type="PANTHER" id="PTHR12998">
    <property type="entry name" value="TRNA:M(4)X MODIFICATION ENZYME TRM13 HOMOLOG"/>
    <property type="match status" value="1"/>
</dbReference>
<accession>A0ABQ9IXB8</accession>
<keyword evidence="1" id="KW-0819">tRNA processing</keyword>
<evidence type="ECO:0000313" key="5">
    <source>
        <dbReference type="Proteomes" id="UP001162164"/>
    </source>
</evidence>
<keyword evidence="1" id="KW-0808">Transferase</keyword>
<comment type="catalytic activity">
    <reaction evidence="1">
        <text>cytidine(4) in tRNA(Gly)(GCC) + S-adenosyl-L-methionine = 2'-O-methylcytidine(4) in tRNA(Gly)(GCC) + S-adenosyl-L-homocysteine + H(+)</text>
        <dbReference type="Rhea" id="RHEA:43192"/>
        <dbReference type="Rhea" id="RHEA-COMP:10399"/>
        <dbReference type="Rhea" id="RHEA-COMP:10400"/>
        <dbReference type="ChEBI" id="CHEBI:15378"/>
        <dbReference type="ChEBI" id="CHEBI:57856"/>
        <dbReference type="ChEBI" id="CHEBI:59789"/>
        <dbReference type="ChEBI" id="CHEBI:74495"/>
        <dbReference type="ChEBI" id="CHEBI:82748"/>
        <dbReference type="EC" id="2.1.1.225"/>
    </reaction>
</comment>
<keyword evidence="1" id="KW-0489">Methyltransferase</keyword>
<keyword evidence="1" id="KW-0479">Metal-binding</keyword>
<comment type="similarity">
    <text evidence="1">Belongs to the methyltransferase TRM13 family.</text>
</comment>
<evidence type="ECO:0000256" key="1">
    <source>
        <dbReference type="RuleBase" id="RU367103"/>
    </source>
</evidence>
<protein>
    <recommendedName>
        <fullName evidence="1">tRNA:m(4)X modification enzyme TRM13</fullName>
        <ecNumber evidence="1">2.1.1.225</ecNumber>
    </recommendedName>
</protein>
<comment type="catalytic activity">
    <reaction evidence="1">
        <text>cytidine(4) in tRNA(Pro) + S-adenosyl-L-methionine = 2'-O-methylcytidine(4) in tRNA(Pro) + S-adenosyl-L-homocysteine + H(+)</text>
        <dbReference type="Rhea" id="RHEA:32767"/>
        <dbReference type="Rhea" id="RHEA-COMP:10397"/>
        <dbReference type="Rhea" id="RHEA-COMP:10398"/>
        <dbReference type="ChEBI" id="CHEBI:15378"/>
        <dbReference type="ChEBI" id="CHEBI:57856"/>
        <dbReference type="ChEBI" id="CHEBI:59789"/>
        <dbReference type="ChEBI" id="CHEBI:74495"/>
        <dbReference type="ChEBI" id="CHEBI:82748"/>
        <dbReference type="EC" id="2.1.1.225"/>
    </reaction>
</comment>
<dbReference type="PANTHER" id="PTHR12998:SF0">
    <property type="entry name" value="TRNA:M(4)X MODIFICATION ENZYME TRM13 HOMOLOG"/>
    <property type="match status" value="1"/>
</dbReference>